<feature type="transmembrane region" description="Helical" evidence="16">
    <location>
        <begin position="277"/>
        <end position="295"/>
    </location>
</feature>
<evidence type="ECO:0000256" key="10">
    <source>
        <dbReference type="ARBA" id="ARBA00023136"/>
    </source>
</evidence>
<keyword evidence="13" id="KW-0325">Glycoprotein</keyword>
<accession>A0A9N9MC04</accession>
<dbReference type="AlphaFoldDB" id="A0A9N9MC04"/>
<evidence type="ECO:0000313" key="18">
    <source>
        <dbReference type="EMBL" id="CAG9761754.1"/>
    </source>
</evidence>
<keyword evidence="19" id="KW-1185">Reference proteome</keyword>
<evidence type="ECO:0000256" key="3">
    <source>
        <dbReference type="ARBA" id="ARBA00022553"/>
    </source>
</evidence>
<keyword evidence="8 16" id="KW-0157">Chromophore</keyword>
<feature type="transmembrane region" description="Helical" evidence="16">
    <location>
        <begin position="218"/>
        <end position="241"/>
    </location>
</feature>
<name>A0A9N9MC04_9CUCU</name>
<dbReference type="InterPro" id="IPR027430">
    <property type="entry name" value="Retinal_BS"/>
</dbReference>
<evidence type="ECO:0000256" key="5">
    <source>
        <dbReference type="ARBA" id="ARBA00022692"/>
    </source>
</evidence>
<dbReference type="PROSITE" id="PS00237">
    <property type="entry name" value="G_PROTEIN_RECEP_F1_1"/>
    <property type="match status" value="1"/>
</dbReference>
<dbReference type="PRINTS" id="PR00237">
    <property type="entry name" value="GPCRRHODOPSN"/>
</dbReference>
<dbReference type="Gene3D" id="1.20.1070.10">
    <property type="entry name" value="Rhodopsin 7-helix transmembrane proteins"/>
    <property type="match status" value="1"/>
</dbReference>
<dbReference type="Pfam" id="PF00001">
    <property type="entry name" value="7tm_1"/>
    <property type="match status" value="1"/>
</dbReference>
<dbReference type="GO" id="GO:0007602">
    <property type="term" value="P:phototransduction"/>
    <property type="evidence" value="ECO:0007669"/>
    <property type="project" value="UniProtKB-KW"/>
</dbReference>
<feature type="transmembrane region" description="Helical" evidence="16">
    <location>
        <begin position="169"/>
        <end position="191"/>
    </location>
</feature>
<feature type="transmembrane region" description="Helical" evidence="16">
    <location>
        <begin position="91"/>
        <end position="116"/>
    </location>
</feature>
<comment type="similarity">
    <text evidence="16">Belongs to the G-protein coupled receptor 1 family. Opsin subfamily.</text>
</comment>
<protein>
    <recommendedName>
        <fullName evidence="17">G-protein coupled receptors family 1 profile domain-containing protein</fullName>
    </recommendedName>
</protein>
<dbReference type="InterPro" id="IPR001735">
    <property type="entry name" value="Opsin_RH1/RH2"/>
</dbReference>
<keyword evidence="15" id="KW-0844">Vision</keyword>
<dbReference type="CDD" id="cd15079">
    <property type="entry name" value="7tmA_photoreceptors_insect"/>
    <property type="match status" value="1"/>
</dbReference>
<dbReference type="PROSITE" id="PS50262">
    <property type="entry name" value="G_PROTEIN_RECEP_F1_2"/>
    <property type="match status" value="1"/>
</dbReference>
<dbReference type="Proteomes" id="UP001152799">
    <property type="component" value="Chromosome 10"/>
</dbReference>
<evidence type="ECO:0000256" key="12">
    <source>
        <dbReference type="ARBA" id="ARBA00023170"/>
    </source>
</evidence>
<keyword evidence="7 16" id="KW-1133">Transmembrane helix</keyword>
<gene>
    <name evidence="18" type="ORF">CEUTPL_LOCUS2448</name>
</gene>
<keyword evidence="11" id="KW-1015">Disulfide bond</keyword>
<dbReference type="SMART" id="SM01381">
    <property type="entry name" value="7TM_GPCR_Srsx"/>
    <property type="match status" value="1"/>
</dbReference>
<evidence type="ECO:0000256" key="6">
    <source>
        <dbReference type="ARBA" id="ARBA00022925"/>
    </source>
</evidence>
<dbReference type="GO" id="GO:0016020">
    <property type="term" value="C:membrane"/>
    <property type="evidence" value="ECO:0007669"/>
    <property type="project" value="UniProtKB-SubCell"/>
</dbReference>
<keyword evidence="3" id="KW-0597">Phosphoprotein</keyword>
<evidence type="ECO:0000256" key="15">
    <source>
        <dbReference type="ARBA" id="ARBA00023305"/>
    </source>
</evidence>
<evidence type="ECO:0000256" key="14">
    <source>
        <dbReference type="ARBA" id="ARBA00023224"/>
    </source>
</evidence>
<dbReference type="InterPro" id="IPR000276">
    <property type="entry name" value="GPCR_Rhodpsn"/>
</dbReference>
<keyword evidence="9 16" id="KW-0297">G-protein coupled receptor</keyword>
<evidence type="ECO:0000313" key="19">
    <source>
        <dbReference type="Proteomes" id="UP001152799"/>
    </source>
</evidence>
<evidence type="ECO:0000259" key="17">
    <source>
        <dbReference type="PROSITE" id="PS50262"/>
    </source>
</evidence>
<evidence type="ECO:0000256" key="13">
    <source>
        <dbReference type="ARBA" id="ARBA00023180"/>
    </source>
</evidence>
<evidence type="ECO:0000256" key="8">
    <source>
        <dbReference type="ARBA" id="ARBA00022991"/>
    </source>
</evidence>
<dbReference type="GO" id="GO:0009881">
    <property type="term" value="F:photoreceptor activity"/>
    <property type="evidence" value="ECO:0007669"/>
    <property type="project" value="UniProtKB-KW"/>
</dbReference>
<evidence type="ECO:0000256" key="1">
    <source>
        <dbReference type="ARBA" id="ARBA00004141"/>
    </source>
</evidence>
<dbReference type="PRINTS" id="PR00576">
    <property type="entry name" value="OPSINRH1RH2"/>
</dbReference>
<dbReference type="GO" id="GO:0004930">
    <property type="term" value="F:G protein-coupled receptor activity"/>
    <property type="evidence" value="ECO:0007669"/>
    <property type="project" value="UniProtKB-KW"/>
</dbReference>
<keyword evidence="12 16" id="KW-0675">Receptor</keyword>
<dbReference type="SUPFAM" id="SSF81321">
    <property type="entry name" value="Family A G protein-coupled receptor-like"/>
    <property type="match status" value="1"/>
</dbReference>
<comment type="subcellular location">
    <subcellularLocation>
        <location evidence="1 16">Membrane</location>
        <topology evidence="1 16">Multi-pass membrane protein</topology>
    </subcellularLocation>
</comment>
<feature type="transmembrane region" description="Helical" evidence="16">
    <location>
        <begin position="128"/>
        <end position="148"/>
    </location>
</feature>
<keyword evidence="5 16" id="KW-0812">Transmembrane</keyword>
<dbReference type="GO" id="GO:0007601">
    <property type="term" value="P:visual perception"/>
    <property type="evidence" value="ECO:0007669"/>
    <property type="project" value="UniProtKB-KW"/>
</dbReference>
<evidence type="ECO:0000256" key="7">
    <source>
        <dbReference type="ARBA" id="ARBA00022989"/>
    </source>
</evidence>
<dbReference type="OrthoDB" id="9996086at2759"/>
<evidence type="ECO:0000256" key="11">
    <source>
        <dbReference type="ARBA" id="ARBA00023157"/>
    </source>
</evidence>
<feature type="transmembrane region" description="Helical" evidence="16">
    <location>
        <begin position="55"/>
        <end position="79"/>
    </location>
</feature>
<evidence type="ECO:0000256" key="9">
    <source>
        <dbReference type="ARBA" id="ARBA00023040"/>
    </source>
</evidence>
<dbReference type="FunFam" id="1.20.1070.10:FF:000044">
    <property type="entry name" value="Opsin, ultraviolet-sensitive"/>
    <property type="match status" value="1"/>
</dbReference>
<reference evidence="18" key="1">
    <citation type="submission" date="2022-01" db="EMBL/GenBank/DDBJ databases">
        <authorList>
            <person name="King R."/>
        </authorList>
    </citation>
    <scope>NUCLEOTIDE SEQUENCE</scope>
</reference>
<dbReference type="InterPro" id="IPR050125">
    <property type="entry name" value="GPCR_opsins"/>
</dbReference>
<keyword evidence="14 16" id="KW-0807">Transducer</keyword>
<feature type="domain" description="G-protein coupled receptors family 1 profile" evidence="17">
    <location>
        <begin position="70"/>
        <end position="332"/>
    </location>
</feature>
<evidence type="ECO:0000256" key="2">
    <source>
        <dbReference type="ARBA" id="ARBA00022543"/>
    </source>
</evidence>
<proteinExistence type="inferred from homology"/>
<keyword evidence="10 16" id="KW-0472">Membrane</keyword>
<evidence type="ECO:0000256" key="4">
    <source>
        <dbReference type="ARBA" id="ARBA00022606"/>
    </source>
</evidence>
<dbReference type="PROSITE" id="PS00238">
    <property type="entry name" value="OPSIN"/>
    <property type="match status" value="1"/>
</dbReference>
<dbReference type="InterPro" id="IPR001760">
    <property type="entry name" value="Opsin"/>
</dbReference>
<dbReference type="EMBL" id="OU892286">
    <property type="protein sequence ID" value="CAG9761754.1"/>
    <property type="molecule type" value="Genomic_DNA"/>
</dbReference>
<sequence>MGLENSPNFAAWEKQRPTSFGGNLTVVDTILPDMLHLVDTYWYQYAPLDPFWHRVLALVIAILGFISITGNSMVIYIFITTKSLRTPSNMLVVNLALSDFLLMVTMAPVMVFNCYFETWVLGPAFCQVYGMLGSLFGCGSIWTMTFIAMDRYNVIVNGLSAVPLTKKSVAVHIMAIWGMSLVWTLAPFFGWNRYVPEGNMTACGTDYLSQDLSSVSYIIAYTIFVYCMPLCIIIYAYWFIVRAVSNHEKSMRKQAKKMNVTSLRTADADKQSVEFKLAKITMITIFLWFVAWTPYAVTNISGITGKSQISPLATIWASVFAKAGAAYNPIVYGISHPKYRQVLHKKIPCLGSAASAPTTEDSISQVSACTNGSDSKPAA</sequence>
<feature type="transmembrane region" description="Helical" evidence="16">
    <location>
        <begin position="315"/>
        <end position="335"/>
    </location>
</feature>
<dbReference type="PRINTS" id="PR00238">
    <property type="entry name" value="OPSIN"/>
</dbReference>
<dbReference type="PANTHER" id="PTHR24240">
    <property type="entry name" value="OPSIN"/>
    <property type="match status" value="1"/>
</dbReference>
<keyword evidence="2 16" id="KW-0600">Photoreceptor protein</keyword>
<dbReference type="InterPro" id="IPR017452">
    <property type="entry name" value="GPCR_Rhodpsn_7TM"/>
</dbReference>
<organism evidence="18 19">
    <name type="scientific">Ceutorhynchus assimilis</name>
    <name type="common">cabbage seed weevil</name>
    <dbReference type="NCBI Taxonomy" id="467358"/>
    <lineage>
        <taxon>Eukaryota</taxon>
        <taxon>Metazoa</taxon>
        <taxon>Ecdysozoa</taxon>
        <taxon>Arthropoda</taxon>
        <taxon>Hexapoda</taxon>
        <taxon>Insecta</taxon>
        <taxon>Pterygota</taxon>
        <taxon>Neoptera</taxon>
        <taxon>Endopterygota</taxon>
        <taxon>Coleoptera</taxon>
        <taxon>Polyphaga</taxon>
        <taxon>Cucujiformia</taxon>
        <taxon>Curculionidae</taxon>
        <taxon>Ceutorhynchinae</taxon>
        <taxon>Ceutorhynchus</taxon>
    </lineage>
</organism>
<evidence type="ECO:0000256" key="16">
    <source>
        <dbReference type="RuleBase" id="RU004951"/>
    </source>
</evidence>
<keyword evidence="4 16" id="KW-0716">Sensory transduction</keyword>
<keyword evidence="6 16" id="KW-0681">Retinal protein</keyword>